<proteinExistence type="inferred from homology"/>
<evidence type="ECO:0000313" key="13">
    <source>
        <dbReference type="EMBL" id="SHF99949.1"/>
    </source>
</evidence>
<dbReference type="Pfam" id="PF01467">
    <property type="entry name" value="CTP_transf_like"/>
    <property type="match status" value="1"/>
</dbReference>
<dbReference type="STRING" id="1346286.SAMN05444362_11389"/>
<dbReference type="OrthoDB" id="5295945at2"/>
<dbReference type="EC" id="2.7.7.18" evidence="11"/>
<sequence length="193" mass="22586">MKVGVFSGSFNPIHVGHLVLANYITEFVEIDEIWFLVTPQNPLKENTELIDEVLRLDMTRLALEDYPKLKASDFEFTLPRPSYTIHTLDALQTKHPEHEFSLIIGADNWDNFHLWKDYKSILDGYRVYVYPRLETTLTIPKGLRDRVEAMESPIIEISSTFIRESIAEGKDLMAFLPEKVYRYIKDKDLYKNN</sequence>
<evidence type="ECO:0000256" key="9">
    <source>
        <dbReference type="ARBA" id="ARBA00023027"/>
    </source>
</evidence>
<dbReference type="NCBIfam" id="TIGR00482">
    <property type="entry name" value="nicotinate (nicotinamide) nucleotide adenylyltransferase"/>
    <property type="match status" value="1"/>
</dbReference>
<dbReference type="NCBIfam" id="TIGR00125">
    <property type="entry name" value="cyt_tran_rel"/>
    <property type="match status" value="1"/>
</dbReference>
<evidence type="ECO:0000256" key="6">
    <source>
        <dbReference type="ARBA" id="ARBA00022695"/>
    </source>
</evidence>
<dbReference type="RefSeq" id="WP_062181255.1">
    <property type="nucleotide sequence ID" value="NZ_BBXL01000012.1"/>
</dbReference>
<dbReference type="InterPro" id="IPR014729">
    <property type="entry name" value="Rossmann-like_a/b/a_fold"/>
</dbReference>
<dbReference type="GO" id="GO:0005524">
    <property type="term" value="F:ATP binding"/>
    <property type="evidence" value="ECO:0007669"/>
    <property type="project" value="UniProtKB-KW"/>
</dbReference>
<dbReference type="AlphaFoldDB" id="A0A1M5G892"/>
<evidence type="ECO:0000256" key="4">
    <source>
        <dbReference type="ARBA" id="ARBA00022642"/>
    </source>
</evidence>
<dbReference type="InterPro" id="IPR004821">
    <property type="entry name" value="Cyt_trans-like"/>
</dbReference>
<keyword evidence="7 11" id="KW-0547">Nucleotide-binding</keyword>
<comment type="pathway">
    <text evidence="2 11">Cofactor biosynthesis; NAD(+) biosynthesis; deamido-NAD(+) from nicotinate D-ribonucleotide: step 1/1.</text>
</comment>
<dbReference type="EMBL" id="FQUC01000013">
    <property type="protein sequence ID" value="SHF99949.1"/>
    <property type="molecule type" value="Genomic_DNA"/>
</dbReference>
<accession>A0A1M5G892</accession>
<dbReference type="CDD" id="cd02165">
    <property type="entry name" value="NMNAT"/>
    <property type="match status" value="1"/>
</dbReference>
<dbReference type="PANTHER" id="PTHR39321:SF3">
    <property type="entry name" value="PHOSPHOPANTETHEINE ADENYLYLTRANSFERASE"/>
    <property type="match status" value="1"/>
</dbReference>
<reference evidence="14" key="1">
    <citation type="submission" date="2016-11" db="EMBL/GenBank/DDBJ databases">
        <authorList>
            <person name="Varghese N."/>
            <person name="Submissions S."/>
        </authorList>
    </citation>
    <scope>NUCLEOTIDE SEQUENCE [LARGE SCALE GENOMIC DNA]</scope>
    <source>
        <strain evidence="14">DSM 27370</strain>
    </source>
</reference>
<dbReference type="Gene3D" id="3.40.50.620">
    <property type="entry name" value="HUPs"/>
    <property type="match status" value="1"/>
</dbReference>
<evidence type="ECO:0000256" key="5">
    <source>
        <dbReference type="ARBA" id="ARBA00022679"/>
    </source>
</evidence>
<dbReference type="GO" id="GO:0009435">
    <property type="term" value="P:NAD+ biosynthetic process"/>
    <property type="evidence" value="ECO:0007669"/>
    <property type="project" value="UniProtKB-UniRule"/>
</dbReference>
<dbReference type="GO" id="GO:0004515">
    <property type="term" value="F:nicotinate-nucleotide adenylyltransferase activity"/>
    <property type="evidence" value="ECO:0007669"/>
    <property type="project" value="UniProtKB-UniRule"/>
</dbReference>
<dbReference type="HAMAP" id="MF_00244">
    <property type="entry name" value="NaMN_adenylyltr"/>
    <property type="match status" value="1"/>
</dbReference>
<dbReference type="InterPro" id="IPR005248">
    <property type="entry name" value="NadD/NMNAT"/>
</dbReference>
<keyword evidence="5 11" id="KW-0808">Transferase</keyword>
<evidence type="ECO:0000256" key="1">
    <source>
        <dbReference type="ARBA" id="ARBA00002324"/>
    </source>
</evidence>
<evidence type="ECO:0000256" key="2">
    <source>
        <dbReference type="ARBA" id="ARBA00005019"/>
    </source>
</evidence>
<keyword evidence="9 11" id="KW-0520">NAD</keyword>
<evidence type="ECO:0000256" key="11">
    <source>
        <dbReference type="HAMAP-Rule" id="MF_00244"/>
    </source>
</evidence>
<feature type="domain" description="Cytidyltransferase-like" evidence="12">
    <location>
        <begin position="5"/>
        <end position="164"/>
    </location>
</feature>
<protein>
    <recommendedName>
        <fullName evidence="11">Probable nicotinate-nucleotide adenylyltransferase</fullName>
        <ecNumber evidence="11">2.7.7.18</ecNumber>
    </recommendedName>
    <alternativeName>
        <fullName evidence="11">Deamido-NAD(+) diphosphorylase</fullName>
    </alternativeName>
    <alternativeName>
        <fullName evidence="11">Deamido-NAD(+) pyrophosphorylase</fullName>
    </alternativeName>
    <alternativeName>
        <fullName evidence="11">Nicotinate mononucleotide adenylyltransferase</fullName>
        <shortName evidence="11">NaMN adenylyltransferase</shortName>
    </alternativeName>
</protein>
<comment type="similarity">
    <text evidence="3 11">Belongs to the NadD family.</text>
</comment>
<keyword evidence="4 11" id="KW-0662">Pyridine nucleotide biosynthesis</keyword>
<evidence type="ECO:0000259" key="12">
    <source>
        <dbReference type="Pfam" id="PF01467"/>
    </source>
</evidence>
<dbReference type="Proteomes" id="UP000184480">
    <property type="component" value="Unassembled WGS sequence"/>
</dbReference>
<evidence type="ECO:0000256" key="8">
    <source>
        <dbReference type="ARBA" id="ARBA00022840"/>
    </source>
</evidence>
<name>A0A1M5G892_9BACT</name>
<gene>
    <name evidence="11" type="primary">nadD</name>
    <name evidence="13" type="ORF">SAMN05444362_11389</name>
</gene>
<evidence type="ECO:0000256" key="10">
    <source>
        <dbReference type="ARBA" id="ARBA00048721"/>
    </source>
</evidence>
<organism evidence="13 14">
    <name type="scientific">Dysgonomonas macrotermitis</name>
    <dbReference type="NCBI Taxonomy" id="1346286"/>
    <lineage>
        <taxon>Bacteria</taxon>
        <taxon>Pseudomonadati</taxon>
        <taxon>Bacteroidota</taxon>
        <taxon>Bacteroidia</taxon>
        <taxon>Bacteroidales</taxon>
        <taxon>Dysgonomonadaceae</taxon>
        <taxon>Dysgonomonas</taxon>
    </lineage>
</organism>
<dbReference type="PANTHER" id="PTHR39321">
    <property type="entry name" value="NICOTINATE-NUCLEOTIDE ADENYLYLTRANSFERASE-RELATED"/>
    <property type="match status" value="1"/>
</dbReference>
<keyword evidence="6 11" id="KW-0548">Nucleotidyltransferase</keyword>
<comment type="function">
    <text evidence="1 11">Catalyzes the reversible adenylation of nicotinate mononucleotide (NaMN) to nicotinic acid adenine dinucleotide (NaAD).</text>
</comment>
<comment type="catalytic activity">
    <reaction evidence="10 11">
        <text>nicotinate beta-D-ribonucleotide + ATP + H(+) = deamido-NAD(+) + diphosphate</text>
        <dbReference type="Rhea" id="RHEA:22860"/>
        <dbReference type="ChEBI" id="CHEBI:15378"/>
        <dbReference type="ChEBI" id="CHEBI:30616"/>
        <dbReference type="ChEBI" id="CHEBI:33019"/>
        <dbReference type="ChEBI" id="CHEBI:57502"/>
        <dbReference type="ChEBI" id="CHEBI:58437"/>
        <dbReference type="EC" id="2.7.7.18"/>
    </reaction>
</comment>
<keyword evidence="14" id="KW-1185">Reference proteome</keyword>
<dbReference type="SUPFAM" id="SSF52374">
    <property type="entry name" value="Nucleotidylyl transferase"/>
    <property type="match status" value="1"/>
</dbReference>
<evidence type="ECO:0000313" key="14">
    <source>
        <dbReference type="Proteomes" id="UP000184480"/>
    </source>
</evidence>
<evidence type="ECO:0000256" key="7">
    <source>
        <dbReference type="ARBA" id="ARBA00022741"/>
    </source>
</evidence>
<evidence type="ECO:0000256" key="3">
    <source>
        <dbReference type="ARBA" id="ARBA00009014"/>
    </source>
</evidence>
<dbReference type="UniPathway" id="UPA00253">
    <property type="reaction ID" value="UER00332"/>
</dbReference>
<keyword evidence="8 11" id="KW-0067">ATP-binding</keyword>